<dbReference type="NCBIfam" id="TIGR03353">
    <property type="entry name" value="VI_chp_4"/>
    <property type="match status" value="1"/>
</dbReference>
<dbReference type="AlphaFoldDB" id="A0A1P8WE54"/>
<name>A0A1P8WE54_9PLAN</name>
<proteinExistence type="predicted"/>
<dbReference type="STRING" id="1891926.Fuma_01932"/>
<accession>A0A1P8WE54</accession>
<keyword evidence="2" id="KW-1185">Reference proteome</keyword>
<dbReference type="OrthoDB" id="9775333at2"/>
<dbReference type="Proteomes" id="UP000187735">
    <property type="component" value="Chromosome"/>
</dbReference>
<dbReference type="EMBL" id="CP017641">
    <property type="protein sequence ID" value="APZ92322.1"/>
    <property type="molecule type" value="Genomic_DNA"/>
</dbReference>
<gene>
    <name evidence="1" type="ORF">Fuma_01932</name>
</gene>
<evidence type="ECO:0000313" key="1">
    <source>
        <dbReference type="EMBL" id="APZ92322.1"/>
    </source>
</evidence>
<dbReference type="Pfam" id="PF05936">
    <property type="entry name" value="T6SS_VasE"/>
    <property type="match status" value="1"/>
</dbReference>
<organism evidence="1 2">
    <name type="scientific">Fuerstiella marisgermanici</name>
    <dbReference type="NCBI Taxonomy" id="1891926"/>
    <lineage>
        <taxon>Bacteria</taxon>
        <taxon>Pseudomonadati</taxon>
        <taxon>Planctomycetota</taxon>
        <taxon>Planctomycetia</taxon>
        <taxon>Planctomycetales</taxon>
        <taxon>Planctomycetaceae</taxon>
        <taxon>Fuerstiella</taxon>
    </lineage>
</organism>
<dbReference type="RefSeq" id="WP_077023960.1">
    <property type="nucleotide sequence ID" value="NZ_CP017641.1"/>
</dbReference>
<dbReference type="PANTHER" id="PTHR35566:SF1">
    <property type="entry name" value="TYPE VI SECRETION SYSTEM BASEPLATE COMPONENT TSSK1"/>
    <property type="match status" value="1"/>
</dbReference>
<dbReference type="InterPro" id="IPR010263">
    <property type="entry name" value="T6SS_TssK"/>
</dbReference>
<reference evidence="1 2" key="1">
    <citation type="journal article" date="2016" name="Front. Microbiol.">
        <title>Fuerstia marisgermanicae gen. nov., sp. nov., an Unusual Member of the Phylum Planctomycetes from the German Wadden Sea.</title>
        <authorList>
            <person name="Kohn T."/>
            <person name="Heuer A."/>
            <person name="Jogler M."/>
            <person name="Vollmers J."/>
            <person name="Boedeker C."/>
            <person name="Bunk B."/>
            <person name="Rast P."/>
            <person name="Borchert D."/>
            <person name="Glockner I."/>
            <person name="Freese H.M."/>
            <person name="Klenk H.P."/>
            <person name="Overmann J."/>
            <person name="Kaster A.K."/>
            <person name="Rohde M."/>
            <person name="Wiegand S."/>
            <person name="Jogler C."/>
        </authorList>
    </citation>
    <scope>NUCLEOTIDE SEQUENCE [LARGE SCALE GENOMIC DNA]</scope>
    <source>
        <strain evidence="1 2">NH11</strain>
    </source>
</reference>
<evidence type="ECO:0000313" key="2">
    <source>
        <dbReference type="Proteomes" id="UP000187735"/>
    </source>
</evidence>
<protein>
    <submittedName>
        <fullName evidence="1">Type VI secretion protein, family</fullName>
    </submittedName>
</protein>
<dbReference type="KEGG" id="fmr:Fuma_01932"/>
<sequence length="471" mass="53498">MGSDSVLWGEGLFLRPHHFQAIERLSHDSSYISNVWETPFFYGLHRLEIDQDALSNWRVSLSECHLRFKDGTQLRFPQDAHISPVDIPKTMFAKSDSRVRVYVGVSELRRGVSNASHENDPSARYLRHAENVEDENVAGNPQELEFRKLNPQILIGTDAARGFDAIPIMQLRLGATAEAPPQIDPDYIPPLLVKEAWAPLESFVRSVYDRLGATAEQFSRQMIDRGVAFASGHKEDLERILHLHSVNTALGGLAHFPFTPGIHPFRVYEGLCRAVGSLAIFRKARRLPELPHYDHDNIGPALARLRDLLDIEPEQSTDYERVPFSSEGFQMSVRLKAEWLEPTWAFYIGVEGETTFSRVTELLSERELGMKVGSSEEVDKIYSRGRRGVRIMPVGDAPRAFPRSNWHYFRVDREGAWDSVERSLNLGIRFNERRVEKQVNGENRIDVSDRETGNLVSLAFSLFAIKNSSSS</sequence>
<dbReference type="PANTHER" id="PTHR35566">
    <property type="entry name" value="BLR3599 PROTEIN"/>
    <property type="match status" value="1"/>
</dbReference>